<sequence>MDVSLTLATWLSSIISLYLCFGLAYSKSVQCVTFLLLPQVCSKQGRSMLSAYIFLITLSGPASNIIENIGVLSASLSCGEEQMKIAFREIFQMIKEPMLTVKNVITEVIGKIKQTLLKVRKRLVRIKELLVKIVKNIKRAFNFLGRIVFMCNKKLGSPFQRAIKYKKNFLSKNRYDNKYLNKQLKEFDEKRRTLQMETALPLKNREKRLYVELTSLRLLRREQFRVARQGFFLFTSTMYLILIILTDYSLFWLLNMIRTVARIEDGIDLPPAMNVTVDGEGTFVEIVKGIVDAMTPATKNYKIDTTPCLPSPSLPNTDRYAQILIFISLSWLLLIFEPYGLRLRQIVMTQLYPEKANERAAWLCNQIIRKRISFAKFARRKVRQRFRNDFTEKNLSFLNFLRVKLNRFWIFRKLLGEGEMCVLCAMTSSNLLCCNTIFILMFPAALHAKNVFMNYLRTNFGESNL</sequence>
<dbReference type="PANTHER" id="PTHR21041">
    <property type="entry name" value="DENDRITIC CELL-SPECIFIC TRANSMEMBRANE PROTEIN"/>
    <property type="match status" value="1"/>
</dbReference>
<reference evidence="7" key="1">
    <citation type="submission" date="2022-07" db="EMBL/GenBank/DDBJ databases">
        <authorList>
            <person name="Trinca V."/>
            <person name="Uliana J.V.C."/>
            <person name="Torres T.T."/>
            <person name="Ward R.J."/>
            <person name="Monesi N."/>
        </authorList>
    </citation>
    <scope>NUCLEOTIDE SEQUENCE</scope>
    <source>
        <strain evidence="7">HSMRA1968</strain>
        <tissue evidence="7">Whole embryos</tissue>
    </source>
</reference>
<comment type="caution">
    <text evidence="7">The sequence shown here is derived from an EMBL/GenBank/DDBJ whole genome shotgun (WGS) entry which is preliminary data.</text>
</comment>
<organism evidence="7 8">
    <name type="scientific">Pseudolycoriella hygida</name>
    <dbReference type="NCBI Taxonomy" id="35572"/>
    <lineage>
        <taxon>Eukaryota</taxon>
        <taxon>Metazoa</taxon>
        <taxon>Ecdysozoa</taxon>
        <taxon>Arthropoda</taxon>
        <taxon>Hexapoda</taxon>
        <taxon>Insecta</taxon>
        <taxon>Pterygota</taxon>
        <taxon>Neoptera</taxon>
        <taxon>Endopterygota</taxon>
        <taxon>Diptera</taxon>
        <taxon>Nematocera</taxon>
        <taxon>Sciaroidea</taxon>
        <taxon>Sciaridae</taxon>
        <taxon>Pseudolycoriella</taxon>
    </lineage>
</organism>
<feature type="transmembrane region" description="Helical" evidence="5">
    <location>
        <begin position="6"/>
        <end position="25"/>
    </location>
</feature>
<feature type="transmembrane region" description="Helical" evidence="5">
    <location>
        <begin position="230"/>
        <end position="254"/>
    </location>
</feature>
<proteinExistence type="predicted"/>
<dbReference type="AlphaFoldDB" id="A0A9Q0N3M1"/>
<dbReference type="EMBL" id="WJQU01000002">
    <property type="protein sequence ID" value="KAJ6642009.1"/>
    <property type="molecule type" value="Genomic_DNA"/>
</dbReference>
<accession>A0A9Q0N3M1</accession>
<dbReference type="Pfam" id="PF26039">
    <property type="entry name" value="Dcst2"/>
    <property type="match status" value="1"/>
</dbReference>
<evidence type="ECO:0000256" key="5">
    <source>
        <dbReference type="SAM" id="Phobius"/>
    </source>
</evidence>
<evidence type="ECO:0000256" key="2">
    <source>
        <dbReference type="ARBA" id="ARBA00022692"/>
    </source>
</evidence>
<dbReference type="PANTHER" id="PTHR21041:SF9">
    <property type="entry name" value="DENDRITIC CELL-SPECIFIC TRANSMEMBRANE PROTEIN-LIKE DOMAIN-CONTAINING PROTEIN"/>
    <property type="match status" value="1"/>
</dbReference>
<keyword evidence="8" id="KW-1185">Reference proteome</keyword>
<protein>
    <submittedName>
        <fullName evidence="7">DC-STAMP domain-containing protein 2</fullName>
    </submittedName>
</protein>
<dbReference type="Proteomes" id="UP001151699">
    <property type="component" value="Chromosome B"/>
</dbReference>
<keyword evidence="2 5" id="KW-0812">Transmembrane</keyword>
<evidence type="ECO:0000256" key="3">
    <source>
        <dbReference type="ARBA" id="ARBA00022989"/>
    </source>
</evidence>
<evidence type="ECO:0000256" key="4">
    <source>
        <dbReference type="ARBA" id="ARBA00023136"/>
    </source>
</evidence>
<gene>
    <name evidence="7" type="primary">DCST2</name>
    <name evidence="7" type="ORF">Bhyg_06955</name>
</gene>
<evidence type="ECO:0000256" key="1">
    <source>
        <dbReference type="ARBA" id="ARBA00004141"/>
    </source>
</evidence>
<evidence type="ECO:0000259" key="6">
    <source>
        <dbReference type="Pfam" id="PF07782"/>
    </source>
</evidence>
<dbReference type="GO" id="GO:0016020">
    <property type="term" value="C:membrane"/>
    <property type="evidence" value="ECO:0007669"/>
    <property type="project" value="UniProtKB-SubCell"/>
</dbReference>
<dbReference type="Pfam" id="PF07782">
    <property type="entry name" value="DC_STAMP"/>
    <property type="match status" value="1"/>
</dbReference>
<keyword evidence="4 5" id="KW-0472">Membrane</keyword>
<feature type="transmembrane region" description="Helical" evidence="5">
    <location>
        <begin position="320"/>
        <end position="341"/>
    </location>
</feature>
<feature type="transmembrane region" description="Helical" evidence="5">
    <location>
        <begin position="420"/>
        <end position="446"/>
    </location>
</feature>
<name>A0A9Q0N3M1_9DIPT</name>
<comment type="subcellular location">
    <subcellularLocation>
        <location evidence="1">Membrane</location>
        <topology evidence="1">Multi-pass membrane protein</topology>
    </subcellularLocation>
</comment>
<dbReference type="OrthoDB" id="6598372at2759"/>
<keyword evidence="3 5" id="KW-1133">Transmembrane helix</keyword>
<dbReference type="InterPro" id="IPR051856">
    <property type="entry name" value="CSR-E3_Ligase_Protein"/>
</dbReference>
<feature type="domain" description="Dendritic cell-specific transmembrane protein-like" evidence="6">
    <location>
        <begin position="175"/>
        <end position="363"/>
    </location>
</feature>
<evidence type="ECO:0000313" key="8">
    <source>
        <dbReference type="Proteomes" id="UP001151699"/>
    </source>
</evidence>
<dbReference type="InterPro" id="IPR012858">
    <property type="entry name" value="DC_STAMP-like"/>
</dbReference>
<evidence type="ECO:0000313" key="7">
    <source>
        <dbReference type="EMBL" id="KAJ6642009.1"/>
    </source>
</evidence>